<comment type="catalytic activity">
    <reaction evidence="12 13">
        <text>L-glutamine + H2O = L-glutamate + NH4(+)</text>
        <dbReference type="Rhea" id="RHEA:15889"/>
        <dbReference type="ChEBI" id="CHEBI:15377"/>
        <dbReference type="ChEBI" id="CHEBI:28938"/>
        <dbReference type="ChEBI" id="CHEBI:29985"/>
        <dbReference type="ChEBI" id="CHEBI:58359"/>
    </reaction>
</comment>
<evidence type="ECO:0000259" key="14">
    <source>
        <dbReference type="SMART" id="SM01097"/>
    </source>
</evidence>
<dbReference type="InterPro" id="IPR006274">
    <property type="entry name" value="CarbamoylP_synth_ssu"/>
</dbReference>
<dbReference type="PROSITE" id="PS51273">
    <property type="entry name" value="GATASE_TYPE_1"/>
    <property type="match status" value="1"/>
</dbReference>
<evidence type="ECO:0000256" key="1">
    <source>
        <dbReference type="ARBA" id="ARBA00004812"/>
    </source>
</evidence>
<comment type="pathway">
    <text evidence="2 13">Amino-acid biosynthesis; L-arginine biosynthesis; carbamoyl phosphate from bicarbonate: step 1/1.</text>
</comment>
<dbReference type="NCBIfam" id="NF009475">
    <property type="entry name" value="PRK12838.1"/>
    <property type="match status" value="1"/>
</dbReference>
<keyword evidence="5 13" id="KW-0436">Ligase</keyword>
<dbReference type="GO" id="GO:0006207">
    <property type="term" value="P:'de novo' pyrimidine nucleobase biosynthetic process"/>
    <property type="evidence" value="ECO:0007669"/>
    <property type="project" value="InterPro"/>
</dbReference>
<sequence length="384" mass="41239">MLPQLFPEGINRFPPAILALADGTIFRGVSIGAPGHTVAEVVFNTAMTGYQEILTDPSYSGQIVTLTYPHIGNTGVNAEDVEANRVYAAGLVVRDCPARVSNFRSTQSLPEYLSEQGIVAISGVDTRKLTRILREKGAQGACIFVGTDAERAVELAQGFAGMAGQDLAKVVSIKSSTTWTQGTWQLGEGYTQPEQSRFHVVAYDFGIKSNILRLLADRGCRLTLVPAETSAEDVLKLNPDGVFLSNGPGDPEPCDYAIDATRVFLDKKLPVFGICLGHQIMGLAVGGKTLKMKTGHHGANHPVQDLASKRVFITSQNHGFAVDAASLPANARVTHVSLFDGTLQGFELTDRPAFCFQGHPEASPGPHDILELFDKFISLMSGQK</sequence>
<evidence type="ECO:0000313" key="15">
    <source>
        <dbReference type="EMBL" id="CAB3898607.1"/>
    </source>
</evidence>
<dbReference type="NCBIfam" id="TIGR01368">
    <property type="entry name" value="CPSaseIIsmall"/>
    <property type="match status" value="1"/>
</dbReference>
<keyword evidence="7 13" id="KW-0547">Nucleotide-binding</keyword>
<dbReference type="EMBL" id="CADIKZ010000012">
    <property type="protein sequence ID" value="CAB3898607.1"/>
    <property type="molecule type" value="Genomic_DNA"/>
</dbReference>
<feature type="active site" evidence="13">
    <location>
        <position position="359"/>
    </location>
</feature>
<dbReference type="UniPathway" id="UPA00070">
    <property type="reaction ID" value="UER00115"/>
</dbReference>
<feature type="region of interest" description="CPSase" evidence="13">
    <location>
        <begin position="1"/>
        <end position="198"/>
    </location>
</feature>
<dbReference type="SMART" id="SM01097">
    <property type="entry name" value="CPSase_sm_chain"/>
    <property type="match status" value="1"/>
</dbReference>
<feature type="binding site" evidence="13">
    <location>
        <position position="58"/>
    </location>
    <ligand>
        <name>L-glutamine</name>
        <dbReference type="ChEBI" id="CHEBI:58359"/>
    </ligand>
</feature>
<evidence type="ECO:0000256" key="3">
    <source>
        <dbReference type="ARBA" id="ARBA00007800"/>
    </source>
</evidence>
<keyword evidence="8 13" id="KW-0067">ATP-binding</keyword>
<dbReference type="GO" id="GO:0006541">
    <property type="term" value="P:glutamine metabolic process"/>
    <property type="evidence" value="ECO:0007669"/>
    <property type="project" value="InterPro"/>
</dbReference>
<evidence type="ECO:0000313" key="16">
    <source>
        <dbReference type="Proteomes" id="UP000494203"/>
    </source>
</evidence>
<evidence type="ECO:0000256" key="4">
    <source>
        <dbReference type="ARBA" id="ARBA00022571"/>
    </source>
</evidence>
<dbReference type="GO" id="GO:0044205">
    <property type="term" value="P:'de novo' UMP biosynthetic process"/>
    <property type="evidence" value="ECO:0007669"/>
    <property type="project" value="UniProtKB-UniRule"/>
</dbReference>
<dbReference type="Proteomes" id="UP000494203">
    <property type="component" value="Unassembled WGS sequence"/>
</dbReference>
<keyword evidence="4 13" id="KW-0055">Arginine biosynthesis</keyword>
<dbReference type="GO" id="GO:0006526">
    <property type="term" value="P:L-arginine biosynthetic process"/>
    <property type="evidence" value="ECO:0007669"/>
    <property type="project" value="UniProtKB-UniRule"/>
</dbReference>
<feature type="binding site" evidence="13">
    <location>
        <position position="320"/>
    </location>
    <ligand>
        <name>L-glutamine</name>
        <dbReference type="ChEBI" id="CHEBI:58359"/>
    </ligand>
</feature>
<evidence type="ECO:0000256" key="8">
    <source>
        <dbReference type="ARBA" id="ARBA00022840"/>
    </source>
</evidence>
<evidence type="ECO:0000256" key="5">
    <source>
        <dbReference type="ARBA" id="ARBA00022598"/>
    </source>
</evidence>
<dbReference type="FunFam" id="3.50.30.20:FF:000001">
    <property type="entry name" value="Carbamoyl-phosphate synthase small chain"/>
    <property type="match status" value="1"/>
</dbReference>
<dbReference type="FunFam" id="3.40.50.880:FF:000011">
    <property type="entry name" value="Carbamoyl-phosphate synthase small chain"/>
    <property type="match status" value="1"/>
</dbReference>
<dbReference type="EC" id="6.3.5.5" evidence="13"/>
<dbReference type="Pfam" id="PF00988">
    <property type="entry name" value="CPSase_sm_chain"/>
    <property type="match status" value="1"/>
</dbReference>
<dbReference type="InterPro" id="IPR050472">
    <property type="entry name" value="Anth_synth/Amidotransfase"/>
</dbReference>
<evidence type="ECO:0000256" key="7">
    <source>
        <dbReference type="ARBA" id="ARBA00022741"/>
    </source>
</evidence>
<dbReference type="UniPathway" id="UPA00068">
    <property type="reaction ID" value="UER00171"/>
</dbReference>
<dbReference type="InterPro" id="IPR017926">
    <property type="entry name" value="GATASE"/>
</dbReference>
<evidence type="ECO:0000256" key="6">
    <source>
        <dbReference type="ARBA" id="ARBA00022605"/>
    </source>
</evidence>
<feature type="binding site" evidence="13">
    <location>
        <position position="317"/>
    </location>
    <ligand>
        <name>L-glutamine</name>
        <dbReference type="ChEBI" id="CHEBI:58359"/>
    </ligand>
</feature>
<proteinExistence type="inferred from homology"/>
<comment type="function">
    <text evidence="13">Small subunit of the glutamine-dependent carbamoyl phosphate synthetase (CPSase). CPSase catalyzes the formation of carbamoyl phosphate from the ammonia moiety of glutamine, carbonate, and phosphate donated by ATP, constituting the first step of 2 biosynthetic pathways, one leading to arginine and/or urea and the other to pyrimidine nucleotides. The small subunit (glutamine amidotransferase) binds and cleaves glutamine to supply the large subunit with the substrate ammonia.</text>
</comment>
<evidence type="ECO:0000256" key="13">
    <source>
        <dbReference type="HAMAP-Rule" id="MF_01209"/>
    </source>
</evidence>
<dbReference type="HAMAP" id="MF_01209">
    <property type="entry name" value="CPSase_S_chain"/>
    <property type="match status" value="1"/>
</dbReference>
<dbReference type="PANTHER" id="PTHR43418:SF7">
    <property type="entry name" value="CARBAMOYL-PHOSPHATE SYNTHASE SMALL CHAIN"/>
    <property type="match status" value="1"/>
</dbReference>
<dbReference type="InterPro" id="IPR035686">
    <property type="entry name" value="CPSase_GATase1"/>
</dbReference>
<dbReference type="PANTHER" id="PTHR43418">
    <property type="entry name" value="MULTIFUNCTIONAL TRYPTOPHAN BIOSYNTHESIS PROTEIN-RELATED"/>
    <property type="match status" value="1"/>
</dbReference>
<evidence type="ECO:0000256" key="11">
    <source>
        <dbReference type="ARBA" id="ARBA00048816"/>
    </source>
</evidence>
<dbReference type="Gene3D" id="3.50.30.20">
    <property type="entry name" value="Carbamoyl-phosphate synthase small subunit, N-terminal domain"/>
    <property type="match status" value="1"/>
</dbReference>
<keyword evidence="6 13" id="KW-0028">Amino-acid biosynthesis</keyword>
<dbReference type="GO" id="GO:0004088">
    <property type="term" value="F:carbamoyl-phosphate synthase (glutamine-hydrolyzing) activity"/>
    <property type="evidence" value="ECO:0007669"/>
    <property type="project" value="UniProtKB-UniRule"/>
</dbReference>
<dbReference type="SUPFAM" id="SSF52317">
    <property type="entry name" value="Class I glutamine amidotransferase-like"/>
    <property type="match status" value="1"/>
</dbReference>
<evidence type="ECO:0000256" key="10">
    <source>
        <dbReference type="ARBA" id="ARBA00022975"/>
    </source>
</evidence>
<evidence type="ECO:0000256" key="2">
    <source>
        <dbReference type="ARBA" id="ARBA00005077"/>
    </source>
</evidence>
<keyword evidence="9 13" id="KW-0315">Glutamine amidotransferase</keyword>
<dbReference type="RefSeq" id="WP_175134877.1">
    <property type="nucleotide sequence ID" value="NZ_CADIJV010000028.1"/>
</dbReference>
<feature type="binding site" evidence="13">
    <location>
        <position position="319"/>
    </location>
    <ligand>
        <name>L-glutamine</name>
        <dbReference type="ChEBI" id="CHEBI:58359"/>
    </ligand>
</feature>
<comment type="pathway">
    <text evidence="1 13">Pyrimidine metabolism; UMP biosynthesis via de novo pathway; (S)-dihydroorotate from bicarbonate: step 1/3.</text>
</comment>
<feature type="binding site" evidence="13">
    <location>
        <position position="276"/>
    </location>
    <ligand>
        <name>L-glutamine</name>
        <dbReference type="ChEBI" id="CHEBI:58359"/>
    </ligand>
</feature>
<dbReference type="PRINTS" id="PR00099">
    <property type="entry name" value="CPSGATASE"/>
</dbReference>
<feature type="binding site" evidence="13">
    <location>
        <position position="249"/>
    </location>
    <ligand>
        <name>L-glutamine</name>
        <dbReference type="ChEBI" id="CHEBI:58359"/>
    </ligand>
</feature>
<name>A0A6S7E756_9BURK</name>
<feature type="active site" description="Nucleophile" evidence="13">
    <location>
        <position position="275"/>
    </location>
</feature>
<feature type="binding site" evidence="13">
    <location>
        <position position="247"/>
    </location>
    <ligand>
        <name>L-glutamine</name>
        <dbReference type="ChEBI" id="CHEBI:58359"/>
    </ligand>
</feature>
<evidence type="ECO:0000256" key="12">
    <source>
        <dbReference type="ARBA" id="ARBA00049285"/>
    </source>
</evidence>
<gene>
    <name evidence="13 15" type="primary">carA</name>
    <name evidence="15" type="ORF">LMG26788_04158</name>
</gene>
<keyword evidence="10 13" id="KW-0665">Pyrimidine biosynthesis</keyword>
<dbReference type="InterPro" id="IPR029062">
    <property type="entry name" value="Class_I_gatase-like"/>
</dbReference>
<dbReference type="AlphaFoldDB" id="A0A6S7E756"/>
<feature type="domain" description="Carbamoyl-phosphate synthase small subunit N-terminal" evidence="14">
    <location>
        <begin position="14"/>
        <end position="144"/>
    </location>
</feature>
<dbReference type="InterPro" id="IPR002474">
    <property type="entry name" value="CarbamoylP_synth_ssu_N"/>
</dbReference>
<dbReference type="SUPFAM" id="SSF52021">
    <property type="entry name" value="Carbamoyl phosphate synthetase, small subunit N-terminal domain"/>
    <property type="match status" value="1"/>
</dbReference>
<comment type="similarity">
    <text evidence="3 13">Belongs to the CarA family.</text>
</comment>
<organism evidence="15 16">
    <name type="scientific">Achromobacter pulmonis</name>
    <dbReference type="NCBI Taxonomy" id="1389932"/>
    <lineage>
        <taxon>Bacteria</taxon>
        <taxon>Pseudomonadati</taxon>
        <taxon>Pseudomonadota</taxon>
        <taxon>Betaproteobacteria</taxon>
        <taxon>Burkholderiales</taxon>
        <taxon>Alcaligenaceae</taxon>
        <taxon>Achromobacter</taxon>
    </lineage>
</organism>
<protein>
    <recommendedName>
        <fullName evidence="13">Carbamoyl phosphate synthase small chain</fullName>
        <ecNumber evidence="13">6.3.5.5</ecNumber>
    </recommendedName>
    <alternativeName>
        <fullName evidence="13">Carbamoyl phosphate synthetase glutamine chain</fullName>
    </alternativeName>
</protein>
<dbReference type="PRINTS" id="PR00096">
    <property type="entry name" value="GATASE"/>
</dbReference>
<dbReference type="Gene3D" id="3.40.50.880">
    <property type="match status" value="1"/>
</dbReference>
<dbReference type="GO" id="GO:0005524">
    <property type="term" value="F:ATP binding"/>
    <property type="evidence" value="ECO:0007669"/>
    <property type="project" value="UniProtKB-UniRule"/>
</dbReference>
<dbReference type="CDD" id="cd01744">
    <property type="entry name" value="GATase1_CPSase"/>
    <property type="match status" value="1"/>
</dbReference>
<reference evidence="15 16" key="1">
    <citation type="submission" date="2020-04" db="EMBL/GenBank/DDBJ databases">
        <authorList>
            <person name="De Canck E."/>
        </authorList>
    </citation>
    <scope>NUCLEOTIDE SEQUENCE [LARGE SCALE GENOMIC DNA]</scope>
    <source>
        <strain evidence="15 16">LMG 26788</strain>
    </source>
</reference>
<keyword evidence="16" id="KW-1185">Reference proteome</keyword>
<comment type="subunit">
    <text evidence="13">Composed of two chains; the small (or glutamine) chain promotes the hydrolysis of glutamine to ammonia, which is used by the large (or ammonia) chain to synthesize carbamoyl phosphate. Tetramer of heterodimers (alpha,beta)4.</text>
</comment>
<feature type="active site" evidence="13">
    <location>
        <position position="361"/>
    </location>
</feature>
<accession>A0A6S7E756</accession>
<feature type="binding site" evidence="13">
    <location>
        <position position="279"/>
    </location>
    <ligand>
        <name>L-glutamine</name>
        <dbReference type="ChEBI" id="CHEBI:58359"/>
    </ligand>
</feature>
<evidence type="ECO:0000256" key="9">
    <source>
        <dbReference type="ARBA" id="ARBA00022962"/>
    </source>
</evidence>
<dbReference type="Pfam" id="PF00117">
    <property type="entry name" value="GATase"/>
    <property type="match status" value="1"/>
</dbReference>
<comment type="catalytic activity">
    <reaction evidence="11 13">
        <text>hydrogencarbonate + L-glutamine + 2 ATP + H2O = carbamoyl phosphate + L-glutamate + 2 ADP + phosphate + 2 H(+)</text>
        <dbReference type="Rhea" id="RHEA:18633"/>
        <dbReference type="ChEBI" id="CHEBI:15377"/>
        <dbReference type="ChEBI" id="CHEBI:15378"/>
        <dbReference type="ChEBI" id="CHEBI:17544"/>
        <dbReference type="ChEBI" id="CHEBI:29985"/>
        <dbReference type="ChEBI" id="CHEBI:30616"/>
        <dbReference type="ChEBI" id="CHEBI:43474"/>
        <dbReference type="ChEBI" id="CHEBI:58228"/>
        <dbReference type="ChEBI" id="CHEBI:58359"/>
        <dbReference type="ChEBI" id="CHEBI:456216"/>
        <dbReference type="EC" id="6.3.5.5"/>
    </reaction>
</comment>
<dbReference type="InterPro" id="IPR036480">
    <property type="entry name" value="CarbP_synth_ssu_N_sf"/>
</dbReference>